<name>A0A0B2WWW5_METAS</name>
<feature type="compositionally biased region" description="Basic and acidic residues" evidence="1">
    <location>
        <begin position="240"/>
        <end position="271"/>
    </location>
</feature>
<comment type="caution">
    <text evidence="2">The sequence shown here is derived from an EMBL/GenBank/DDBJ whole genome shotgun (WGS) entry which is preliminary data.</text>
</comment>
<feature type="compositionally biased region" description="Acidic residues" evidence="1">
    <location>
        <begin position="229"/>
        <end position="239"/>
    </location>
</feature>
<dbReference type="RefSeq" id="XP_040679160.1">
    <property type="nucleotide sequence ID" value="XM_040822654.1"/>
</dbReference>
<sequence length="278" mass="30245">MPRKLPWKTRREPEDSPPVKAPGRQSPRAHAPARRSSSRRAPEQGQGAGGICSPSTSPPPVPPVQQFMIAGPRGDDRFRMVEDELLDTARLFTAHLHRAEYTRLKKLAAAQNAAAIREIERPVVPGPGTAAAAAAGTRCREAASRRRRRGGEAGPAPWVGSSLQGLMETRRGREVSPAVVGGRSGGSGVSLRPRPVVVSASSREPGGTRRVLASSSAASAGAEDRAEAALEDDGDEDDPFGVRERRARREREREMMRMGERRRETPKKLEEDTIPWFF</sequence>
<reference evidence="2 3" key="1">
    <citation type="journal article" date="2014" name="Proc. Natl. Acad. Sci. U.S.A.">
        <title>Trajectory and genomic determinants of fungal-pathogen speciation and host adaptation.</title>
        <authorList>
            <person name="Hu X."/>
            <person name="Xiao G."/>
            <person name="Zheng P."/>
            <person name="Shang Y."/>
            <person name="Su Y."/>
            <person name="Zhang X."/>
            <person name="Liu X."/>
            <person name="Zhan S."/>
            <person name="St Leger R.J."/>
            <person name="Wang C."/>
        </authorList>
    </citation>
    <scope>NUCLEOTIDE SEQUENCE [LARGE SCALE GENOMIC DNA]</scope>
    <source>
        <strain evidence="2 3">ARSEF 1941</strain>
    </source>
</reference>
<evidence type="ECO:0000313" key="2">
    <source>
        <dbReference type="EMBL" id="KHN98094.1"/>
    </source>
</evidence>
<evidence type="ECO:0000256" key="1">
    <source>
        <dbReference type="SAM" id="MobiDB-lite"/>
    </source>
</evidence>
<dbReference type="OrthoDB" id="5374569at2759"/>
<feature type="region of interest" description="Disordered" evidence="1">
    <location>
        <begin position="127"/>
        <end position="278"/>
    </location>
</feature>
<evidence type="ECO:0000313" key="3">
    <source>
        <dbReference type="Proteomes" id="UP000030816"/>
    </source>
</evidence>
<dbReference type="STRING" id="1081103.A0A0B2WWW5"/>
<proteinExistence type="predicted"/>
<dbReference type="Proteomes" id="UP000030816">
    <property type="component" value="Unassembled WGS sequence"/>
</dbReference>
<feature type="compositionally biased region" description="Low complexity" evidence="1">
    <location>
        <begin position="212"/>
        <end position="221"/>
    </location>
</feature>
<organism evidence="2 3">
    <name type="scientific">Metarhizium album (strain ARSEF 1941)</name>
    <dbReference type="NCBI Taxonomy" id="1081103"/>
    <lineage>
        <taxon>Eukaryota</taxon>
        <taxon>Fungi</taxon>
        <taxon>Dikarya</taxon>
        <taxon>Ascomycota</taxon>
        <taxon>Pezizomycotina</taxon>
        <taxon>Sordariomycetes</taxon>
        <taxon>Hypocreomycetidae</taxon>
        <taxon>Hypocreales</taxon>
        <taxon>Clavicipitaceae</taxon>
        <taxon>Metarhizium</taxon>
    </lineage>
</organism>
<dbReference type="GeneID" id="63738310"/>
<dbReference type="HOGENOM" id="CLU_038290_3_0_1"/>
<gene>
    <name evidence="2" type="ORF">MAM_03855</name>
</gene>
<dbReference type="EMBL" id="AZHE01000008">
    <property type="protein sequence ID" value="KHN98094.1"/>
    <property type="molecule type" value="Genomic_DNA"/>
</dbReference>
<dbReference type="AlphaFoldDB" id="A0A0B2WWW5"/>
<accession>A0A0B2WWW5</accession>
<keyword evidence="3" id="KW-1185">Reference proteome</keyword>
<protein>
    <submittedName>
        <fullName evidence="2">Uncharacterized protein</fullName>
    </submittedName>
</protein>
<feature type="compositionally biased region" description="Low complexity" evidence="1">
    <location>
        <begin position="127"/>
        <end position="137"/>
    </location>
</feature>
<feature type="region of interest" description="Disordered" evidence="1">
    <location>
        <begin position="1"/>
        <end position="71"/>
    </location>
</feature>